<gene>
    <name evidence="3" type="ORF">KL946_004242</name>
</gene>
<sequence>MTTLLFLGLLLLAEGVTSALLSVRGCDWPRRMDNTLLSPLFTNVSYNGDDGLLKMYIAMDSLGYIVDVNETTNTYTTLHVRLEYVGDVIHDEYLRLCNYSRVLRADGEEPVSTTTSQQPSSTAHSSLINYSTRVPDMSDMIQKRDTWMEEYSPLLLDRAEETYDSCPIYEGDEVVVDLSLYIGHHSPFGTYSLDVTVINSDANHTVIGCSLAKFSTVQKRSLQNFMVAFTALLLSLIILSNILGYQLSPYIDTQNPLSGLHSVYPLHGRLESPIPRFLSAPNGLAALGRRHGLATRPRRQGRRRRVRVDVDGRAETTSGLWLRQRRSANDLVVVPDHRPYLHLDCLRYRPRDLLAGASAEAQRLPPHIAPLHETLVSNRYRKRTCRFSWLHRHAVPRIFVFCALCSTHAFVWTAGDSEQPGLGHRHRLASSGPLLPAPDILCGAVRPIQARTRHALQVDQCDSDLAMGLRASENVCSVVCCRHFPRKLRVQLCCRRAAVQRRHPVDCDYLLGVDYSVCDAVVGSVLLQHGNEQDQDLTGHRQAYYLVSAHCVH</sequence>
<organism evidence="3 4">
    <name type="scientific">Ogataea haglerorum</name>
    <dbReference type="NCBI Taxonomy" id="1937702"/>
    <lineage>
        <taxon>Eukaryota</taxon>
        <taxon>Fungi</taxon>
        <taxon>Dikarya</taxon>
        <taxon>Ascomycota</taxon>
        <taxon>Saccharomycotina</taxon>
        <taxon>Pichiomycetes</taxon>
        <taxon>Pichiales</taxon>
        <taxon>Pichiaceae</taxon>
        <taxon>Ogataea</taxon>
    </lineage>
</organism>
<accession>A0ABQ7RBX6</accession>
<feature type="chain" id="PRO_5047011963" evidence="2">
    <location>
        <begin position="19"/>
        <end position="553"/>
    </location>
</feature>
<keyword evidence="1" id="KW-0812">Transmembrane</keyword>
<evidence type="ECO:0000313" key="3">
    <source>
        <dbReference type="EMBL" id="KAG7762890.1"/>
    </source>
</evidence>
<keyword evidence="1" id="KW-1133">Transmembrane helix</keyword>
<feature type="signal peptide" evidence="2">
    <location>
        <begin position="1"/>
        <end position="18"/>
    </location>
</feature>
<dbReference type="Proteomes" id="UP000697297">
    <property type="component" value="Unassembled WGS sequence"/>
</dbReference>
<comment type="caution">
    <text evidence="3">The sequence shown here is derived from an EMBL/GenBank/DDBJ whole genome shotgun (WGS) entry which is preliminary data.</text>
</comment>
<keyword evidence="1" id="KW-0472">Membrane</keyword>
<dbReference type="EMBL" id="JAHLUN010000012">
    <property type="protein sequence ID" value="KAG7762890.1"/>
    <property type="molecule type" value="Genomic_DNA"/>
</dbReference>
<name>A0ABQ7RBX6_9ASCO</name>
<proteinExistence type="predicted"/>
<evidence type="ECO:0000256" key="1">
    <source>
        <dbReference type="SAM" id="Phobius"/>
    </source>
</evidence>
<protein>
    <submittedName>
        <fullName evidence="3">Uncharacterized protein</fullName>
    </submittedName>
</protein>
<evidence type="ECO:0000313" key="4">
    <source>
        <dbReference type="Proteomes" id="UP000697297"/>
    </source>
</evidence>
<reference evidence="3 4" key="1">
    <citation type="journal article" date="2021" name="G3 (Bethesda)">
        <title>Genomic diversity, chromosomal rearrangements, and interspecies hybridization in the ogataea polymorpha species complex.</title>
        <authorList>
            <person name="Hanson S.J."/>
            <person name="Cinneide E.O."/>
            <person name="Salzberg L.I."/>
            <person name="Wolfe K.H."/>
            <person name="McGowan J."/>
            <person name="Fitzpatrick D.A."/>
            <person name="Matlin K."/>
        </authorList>
    </citation>
    <scope>NUCLEOTIDE SEQUENCE [LARGE SCALE GENOMIC DNA]</scope>
    <source>
        <strain evidence="3">81-436-3</strain>
    </source>
</reference>
<feature type="transmembrane region" description="Helical" evidence="1">
    <location>
        <begin position="225"/>
        <end position="245"/>
    </location>
</feature>
<evidence type="ECO:0000256" key="2">
    <source>
        <dbReference type="SAM" id="SignalP"/>
    </source>
</evidence>
<keyword evidence="2" id="KW-0732">Signal</keyword>
<keyword evidence="4" id="KW-1185">Reference proteome</keyword>